<feature type="compositionally biased region" description="Polar residues" evidence="6">
    <location>
        <begin position="785"/>
        <end position="800"/>
    </location>
</feature>
<feature type="region of interest" description="Disordered" evidence="6">
    <location>
        <begin position="291"/>
        <end position="423"/>
    </location>
</feature>
<feature type="compositionally biased region" description="Polar residues" evidence="6">
    <location>
        <begin position="1166"/>
        <end position="1189"/>
    </location>
</feature>
<dbReference type="InterPro" id="IPR051293">
    <property type="entry name" value="MTUS1/CCDC69"/>
</dbReference>
<feature type="region of interest" description="Disordered" evidence="6">
    <location>
        <begin position="770"/>
        <end position="804"/>
    </location>
</feature>
<dbReference type="GO" id="GO:0005737">
    <property type="term" value="C:cytoplasm"/>
    <property type="evidence" value="ECO:0007669"/>
    <property type="project" value="TreeGrafter"/>
</dbReference>
<evidence type="ECO:0000256" key="2">
    <source>
        <dbReference type="ARBA" id="ARBA00007585"/>
    </source>
</evidence>
<feature type="compositionally biased region" description="Low complexity" evidence="6">
    <location>
        <begin position="665"/>
        <end position="678"/>
    </location>
</feature>
<protein>
    <recommendedName>
        <fullName evidence="9">Microtubule-associated tumor suppressor 1</fullName>
    </recommendedName>
</protein>
<proteinExistence type="inferred from homology"/>
<feature type="compositionally biased region" description="Low complexity" evidence="6">
    <location>
        <begin position="459"/>
        <end position="468"/>
    </location>
</feature>
<comment type="subcellular location">
    <subcellularLocation>
        <location evidence="1">Nucleus</location>
    </subcellularLocation>
</comment>
<feature type="region of interest" description="Disordered" evidence="6">
    <location>
        <begin position="1"/>
        <end position="67"/>
    </location>
</feature>
<dbReference type="PANTHER" id="PTHR24200:SF7">
    <property type="entry name" value="MICROTUBULE-ASSOCIATED TUMOR SUPPRESSOR 1"/>
    <property type="match status" value="1"/>
</dbReference>
<feature type="compositionally biased region" description="Polar residues" evidence="6">
    <location>
        <begin position="159"/>
        <end position="171"/>
    </location>
</feature>
<accession>A0A6A4T0I7</accession>
<keyword evidence="4" id="KW-0539">Nucleus</keyword>
<evidence type="ECO:0000313" key="8">
    <source>
        <dbReference type="Proteomes" id="UP000438429"/>
    </source>
</evidence>
<evidence type="ECO:0008006" key="9">
    <source>
        <dbReference type="Google" id="ProtNLM"/>
    </source>
</evidence>
<feature type="region of interest" description="Disordered" evidence="6">
    <location>
        <begin position="665"/>
        <end position="751"/>
    </location>
</feature>
<name>A0A6A4T0I7_SCOMX</name>
<sequence>MSVSEPGESFPARGKGGSRMRLPLHSDGDHNGNAFPVSSSSSSSSCPGELSPESLRSLSSLSGGGTDSPLDYDMFEVTLTTTVITNTDETADDVISKWVPQGDSEADDSGDVLVEKVQTAVEVSESNDTSASVYLECCQDTWNDNDNLTLALSLTANDCSQGDNDDLSSGSGRRHDWSTLDSDATEVPADDDDEDDEDEALFLSVSSEAGLQRSSMTLTCSTSQYSTGLVIPGAAAELHSEETMALSVADDKIPELVLEGPEAACPLDLLMDSQTEPPAIEVLGENIQISSSYPSTVPAQDSKEITSPKDSEKCPAGCKPTRPNTSQPARVAKPKPTTTTSTAPKTSAATGIKPSSVEAKKVSKPGLKNVKAKVGSRPTPTPPKTPSQQSKSALANGKKAAPRREEAQIGDGGKSQRSPADPVKVVVVLKPIRGKSNNLKTNHKAAAACDSAEPDKRSVAVSRALSASTGSLGSEVVEEGPVDTPGQAVQEVPYQQGTAESAEATHPSEDVGEESVDEPTAACNAKCCTAADLPYKRQQRVVGCKEKIPNSFKNKRMNCKELTAHTGHAHIHESIPKPRTSIERGSALNSLVTASAIFKPTANQQPAVGSAVRPAVPAASKLPVKGLPTSLGSLSVGSHENNGATGKGLKAPAATNHITGKMTAASQTAAKAAPSASQGLTKQASQYPLQRSGSARLSRLNSAVDKNKPREAPARPANTHSSSQAAAPARGNGQNQLQPPPDLVPDVVKANSPATPALPVLVAEVTNTGSGTTGASGLGFKARTASRSSPKAGSRVQNASKPGVARVAAVDGTTVTAKQNQSKEQAEKKNQAINQLRKLLVQGNKRVEALATVIQHLFTEREESVKQKKELSLELANLRDELVTSSQCCERLQNEREEVRVSLEEASKRLQEQHKEELVQLEDRLRSFYQTEWDKVHQTYQEEADKCRMLMEQQVEELRNQQEAERKNQEVNHSQNMESLKQQYETSIQELKRIQQTDLENLEKTLTQTETSLSEKITELSAEKEALNERLQAEEERRKRILTDKNLKDSHTVYLEQELDSLKVVLEIKNNQLHQKEKKLMEMDKLVETNVKLEECMRKVQQENEDYKARMDKHAALSKQLSSEQVILQQTLQKESKVNKRLSMENEELLWKLHNGDLLASPRRLSPTSPFSSPRNSASFPTTAPLSPR</sequence>
<feature type="compositionally biased region" description="Basic and acidic residues" evidence="6">
    <location>
        <begin position="301"/>
        <end position="313"/>
    </location>
</feature>
<evidence type="ECO:0000256" key="5">
    <source>
        <dbReference type="SAM" id="Coils"/>
    </source>
</evidence>
<feature type="region of interest" description="Disordered" evidence="6">
    <location>
        <begin position="159"/>
        <end position="196"/>
    </location>
</feature>
<evidence type="ECO:0000256" key="4">
    <source>
        <dbReference type="ARBA" id="ARBA00023242"/>
    </source>
</evidence>
<feature type="coiled-coil region" evidence="5">
    <location>
        <begin position="819"/>
        <end position="1117"/>
    </location>
</feature>
<feature type="compositionally biased region" description="Low complexity" evidence="6">
    <location>
        <begin position="38"/>
        <end position="61"/>
    </location>
</feature>
<dbReference type="GO" id="GO:0005634">
    <property type="term" value="C:nucleus"/>
    <property type="evidence" value="ECO:0007669"/>
    <property type="project" value="UniProtKB-SubCell"/>
</dbReference>
<evidence type="ECO:0000256" key="3">
    <source>
        <dbReference type="ARBA" id="ARBA00023054"/>
    </source>
</evidence>
<feature type="compositionally biased region" description="Polar residues" evidence="6">
    <location>
        <begin position="679"/>
        <end position="701"/>
    </location>
</feature>
<evidence type="ECO:0000256" key="1">
    <source>
        <dbReference type="ARBA" id="ARBA00004123"/>
    </source>
</evidence>
<keyword evidence="3 5" id="KW-0175">Coiled coil</keyword>
<feature type="region of interest" description="Disordered" evidence="6">
    <location>
        <begin position="1161"/>
        <end position="1189"/>
    </location>
</feature>
<reference evidence="7 8" key="1">
    <citation type="submission" date="2019-06" db="EMBL/GenBank/DDBJ databases">
        <title>Draft genomes of female and male turbot (Scophthalmus maximus).</title>
        <authorList>
            <person name="Xu H."/>
            <person name="Xu X.-W."/>
            <person name="Shao C."/>
            <person name="Chen S."/>
        </authorList>
    </citation>
    <scope>NUCLEOTIDE SEQUENCE [LARGE SCALE GENOMIC DNA]</scope>
    <source>
        <strain evidence="7">Ysfricsl-2016a</strain>
        <tissue evidence="7">Blood</tissue>
    </source>
</reference>
<comment type="similarity">
    <text evidence="2">Belongs to the MTUS1 family.</text>
</comment>
<organism evidence="7 8">
    <name type="scientific">Scophthalmus maximus</name>
    <name type="common">Turbot</name>
    <name type="synonym">Psetta maxima</name>
    <dbReference type="NCBI Taxonomy" id="52904"/>
    <lineage>
        <taxon>Eukaryota</taxon>
        <taxon>Metazoa</taxon>
        <taxon>Chordata</taxon>
        <taxon>Craniata</taxon>
        <taxon>Vertebrata</taxon>
        <taxon>Euteleostomi</taxon>
        <taxon>Actinopterygii</taxon>
        <taxon>Neopterygii</taxon>
        <taxon>Teleostei</taxon>
        <taxon>Neoteleostei</taxon>
        <taxon>Acanthomorphata</taxon>
        <taxon>Carangaria</taxon>
        <taxon>Pleuronectiformes</taxon>
        <taxon>Pleuronectoidei</taxon>
        <taxon>Scophthalmidae</taxon>
        <taxon>Scophthalmus</taxon>
    </lineage>
</organism>
<evidence type="ECO:0000313" key="7">
    <source>
        <dbReference type="EMBL" id="KAF0037818.1"/>
    </source>
</evidence>
<dbReference type="EMBL" id="VEVO01000009">
    <property type="protein sequence ID" value="KAF0037818.1"/>
    <property type="molecule type" value="Genomic_DNA"/>
</dbReference>
<gene>
    <name evidence="7" type="ORF">F2P81_010692</name>
</gene>
<dbReference type="Proteomes" id="UP000438429">
    <property type="component" value="Unassembled WGS sequence"/>
</dbReference>
<comment type="caution">
    <text evidence="7">The sequence shown here is derived from an EMBL/GenBank/DDBJ whole genome shotgun (WGS) entry which is preliminary data.</text>
</comment>
<dbReference type="AlphaFoldDB" id="A0A6A4T0I7"/>
<feature type="region of interest" description="Disordered" evidence="6">
    <location>
        <begin position="437"/>
        <end position="517"/>
    </location>
</feature>
<dbReference type="PANTHER" id="PTHR24200">
    <property type="entry name" value="TOUCAN, ISOFORM A"/>
    <property type="match status" value="1"/>
</dbReference>
<feature type="compositionally biased region" description="Low complexity" evidence="6">
    <location>
        <begin position="334"/>
        <end position="350"/>
    </location>
</feature>
<evidence type="ECO:0000256" key="6">
    <source>
        <dbReference type="SAM" id="MobiDB-lite"/>
    </source>
</evidence>
<dbReference type="GO" id="GO:0008017">
    <property type="term" value="F:microtubule binding"/>
    <property type="evidence" value="ECO:0007669"/>
    <property type="project" value="TreeGrafter"/>
</dbReference>